<dbReference type="Proteomes" id="UP000789396">
    <property type="component" value="Unassembled WGS sequence"/>
</dbReference>
<comment type="caution">
    <text evidence="1">The sequence shown here is derived from an EMBL/GenBank/DDBJ whole genome shotgun (WGS) entry which is preliminary data.</text>
</comment>
<name>A0A9N9JZH9_9GLOM</name>
<sequence length="133" mass="15102">NTPAVQDRRHGAVLYMPSFISVRNLRNQIIARIKNKLSDITTFDNIAIPSERWISYQFLPKNPWVKTIFANDKHKIPIEENTATSTGICNRHSAIPANTTLVANNHDFTKLSLTPSVTMIVIIPDDPIELFYN</sequence>
<gene>
    <name evidence="1" type="ORF">RFULGI_LOCUS18113</name>
</gene>
<reference evidence="1" key="1">
    <citation type="submission" date="2021-06" db="EMBL/GenBank/DDBJ databases">
        <authorList>
            <person name="Kallberg Y."/>
            <person name="Tangrot J."/>
            <person name="Rosling A."/>
        </authorList>
    </citation>
    <scope>NUCLEOTIDE SEQUENCE</scope>
    <source>
        <strain evidence="1">IN212</strain>
    </source>
</reference>
<feature type="non-terminal residue" evidence="1">
    <location>
        <position position="133"/>
    </location>
</feature>
<proteinExistence type="predicted"/>
<feature type="non-terminal residue" evidence="1">
    <location>
        <position position="1"/>
    </location>
</feature>
<keyword evidence="2" id="KW-1185">Reference proteome</keyword>
<organism evidence="1 2">
    <name type="scientific">Racocetra fulgida</name>
    <dbReference type="NCBI Taxonomy" id="60492"/>
    <lineage>
        <taxon>Eukaryota</taxon>
        <taxon>Fungi</taxon>
        <taxon>Fungi incertae sedis</taxon>
        <taxon>Mucoromycota</taxon>
        <taxon>Glomeromycotina</taxon>
        <taxon>Glomeromycetes</taxon>
        <taxon>Diversisporales</taxon>
        <taxon>Gigasporaceae</taxon>
        <taxon>Racocetra</taxon>
    </lineage>
</organism>
<evidence type="ECO:0000313" key="1">
    <source>
        <dbReference type="EMBL" id="CAG8804863.1"/>
    </source>
</evidence>
<protein>
    <submittedName>
        <fullName evidence="1">18436_t:CDS:1</fullName>
    </submittedName>
</protein>
<dbReference type="EMBL" id="CAJVPZ010076738">
    <property type="protein sequence ID" value="CAG8804863.1"/>
    <property type="molecule type" value="Genomic_DNA"/>
</dbReference>
<dbReference type="AlphaFoldDB" id="A0A9N9JZH9"/>
<accession>A0A9N9JZH9</accession>
<evidence type="ECO:0000313" key="2">
    <source>
        <dbReference type="Proteomes" id="UP000789396"/>
    </source>
</evidence>
<dbReference type="OrthoDB" id="10003658at2759"/>